<dbReference type="PANTHER" id="PTHR45138">
    <property type="entry name" value="REGULATORY COMPONENTS OF SENSORY TRANSDUCTION SYSTEM"/>
    <property type="match status" value="1"/>
</dbReference>
<evidence type="ECO:0000256" key="2">
    <source>
        <dbReference type="ARBA" id="ARBA00034247"/>
    </source>
</evidence>
<feature type="transmembrane region" description="Helical" evidence="3">
    <location>
        <begin position="146"/>
        <end position="168"/>
    </location>
</feature>
<evidence type="ECO:0000313" key="5">
    <source>
        <dbReference type="EMBL" id="SKB58519.1"/>
    </source>
</evidence>
<sequence length="403" mass="42845">MTAAFILVINMVIAGIFAIAFGVVAATQRRARGAAWIASGYAMGILDVALEFLLPLQSDPTLVGIGIFLTYLLALTLCVIGIARHYGVTPPFRTLAAIWLLTLLAVPFLFTMPGPSMLRRILYQLPYVATQLLVGVVVLQSQRRQALDLLLVGLTALSALLYAVKPFIAATIGAASTPQSYIASTYAAISQSMGAVTLVALALVLLLVMMRDATAEMLVRSETDSLSGLLNRRGFDRHAERRIARALRTGTPTVMIAADLDHFKTINDRFGHAAGDGVIAHFADVLRESVSESAVVSRLGGEEFAVLITGADLSEGRRRAEAARTAFSAASLEDLGIDARVSASFGVAQVMPGDTLFDLSRRADTALYRAKAGGRNQVCVALHELPPSPTPLGVRAASGQRGR</sequence>
<dbReference type="InterPro" id="IPR029787">
    <property type="entry name" value="Nucleotide_cyclase"/>
</dbReference>
<name>A0A1T5CGE3_9SPHN</name>
<protein>
    <recommendedName>
        <fullName evidence="1">diguanylate cyclase</fullName>
        <ecNumber evidence="1">2.7.7.65</ecNumber>
    </recommendedName>
</protein>
<evidence type="ECO:0000313" key="6">
    <source>
        <dbReference type="Proteomes" id="UP000190044"/>
    </source>
</evidence>
<evidence type="ECO:0000256" key="1">
    <source>
        <dbReference type="ARBA" id="ARBA00012528"/>
    </source>
</evidence>
<dbReference type="InterPro" id="IPR000160">
    <property type="entry name" value="GGDEF_dom"/>
</dbReference>
<dbReference type="InterPro" id="IPR050469">
    <property type="entry name" value="Diguanylate_Cyclase"/>
</dbReference>
<dbReference type="GO" id="GO:0052621">
    <property type="term" value="F:diguanylate cyclase activity"/>
    <property type="evidence" value="ECO:0007669"/>
    <property type="project" value="UniProtKB-EC"/>
</dbReference>
<keyword evidence="3" id="KW-1133">Transmembrane helix</keyword>
<accession>A0A1T5CGE3</accession>
<dbReference type="PROSITE" id="PS50887">
    <property type="entry name" value="GGDEF"/>
    <property type="match status" value="1"/>
</dbReference>
<gene>
    <name evidence="5" type="ORF">SAMN06295937_101052</name>
</gene>
<dbReference type="SMART" id="SM00267">
    <property type="entry name" value="GGDEF"/>
    <property type="match status" value="1"/>
</dbReference>
<dbReference type="NCBIfam" id="TIGR00254">
    <property type="entry name" value="GGDEF"/>
    <property type="match status" value="1"/>
</dbReference>
<dbReference type="InterPro" id="IPR043128">
    <property type="entry name" value="Rev_trsase/Diguanyl_cyclase"/>
</dbReference>
<dbReference type="CDD" id="cd01949">
    <property type="entry name" value="GGDEF"/>
    <property type="match status" value="1"/>
</dbReference>
<evidence type="ECO:0000256" key="3">
    <source>
        <dbReference type="SAM" id="Phobius"/>
    </source>
</evidence>
<dbReference type="PANTHER" id="PTHR45138:SF9">
    <property type="entry name" value="DIGUANYLATE CYCLASE DGCM-RELATED"/>
    <property type="match status" value="1"/>
</dbReference>
<keyword evidence="3" id="KW-0472">Membrane</keyword>
<reference evidence="6" key="1">
    <citation type="submission" date="2017-02" db="EMBL/GenBank/DDBJ databases">
        <authorList>
            <person name="Varghese N."/>
            <person name="Submissions S."/>
        </authorList>
    </citation>
    <scope>NUCLEOTIDE SEQUENCE [LARGE SCALE GENOMIC DNA]</scope>
    <source>
        <strain evidence="6">R11H</strain>
    </source>
</reference>
<feature type="transmembrane region" description="Helical" evidence="3">
    <location>
        <begin position="6"/>
        <end position="27"/>
    </location>
</feature>
<proteinExistence type="predicted"/>
<keyword evidence="3" id="KW-0812">Transmembrane</keyword>
<evidence type="ECO:0000259" key="4">
    <source>
        <dbReference type="PROSITE" id="PS50887"/>
    </source>
</evidence>
<feature type="transmembrane region" description="Helical" evidence="3">
    <location>
        <begin position="121"/>
        <end position="139"/>
    </location>
</feature>
<dbReference type="OrthoDB" id="384661at2"/>
<feature type="transmembrane region" description="Helical" evidence="3">
    <location>
        <begin position="62"/>
        <end position="83"/>
    </location>
</feature>
<dbReference type="EC" id="2.7.7.65" evidence="1"/>
<dbReference type="EMBL" id="FUYP01000010">
    <property type="protein sequence ID" value="SKB58519.1"/>
    <property type="molecule type" value="Genomic_DNA"/>
</dbReference>
<feature type="transmembrane region" description="Helical" evidence="3">
    <location>
        <begin position="188"/>
        <end position="210"/>
    </location>
</feature>
<dbReference type="Proteomes" id="UP000190044">
    <property type="component" value="Unassembled WGS sequence"/>
</dbReference>
<feature type="transmembrane region" description="Helical" evidence="3">
    <location>
        <begin position="95"/>
        <end position="115"/>
    </location>
</feature>
<organism evidence="5 6">
    <name type="scientific">Sphingopyxis flava</name>
    <dbReference type="NCBI Taxonomy" id="1507287"/>
    <lineage>
        <taxon>Bacteria</taxon>
        <taxon>Pseudomonadati</taxon>
        <taxon>Pseudomonadota</taxon>
        <taxon>Alphaproteobacteria</taxon>
        <taxon>Sphingomonadales</taxon>
        <taxon>Sphingomonadaceae</taxon>
        <taxon>Sphingopyxis</taxon>
    </lineage>
</organism>
<dbReference type="RefSeq" id="WP_079638505.1">
    <property type="nucleotide sequence ID" value="NZ_FUYP01000010.1"/>
</dbReference>
<feature type="transmembrane region" description="Helical" evidence="3">
    <location>
        <begin position="34"/>
        <end position="56"/>
    </location>
</feature>
<keyword evidence="6" id="KW-1185">Reference proteome</keyword>
<dbReference type="AlphaFoldDB" id="A0A1T5CGE3"/>
<dbReference type="Pfam" id="PF00990">
    <property type="entry name" value="GGDEF"/>
    <property type="match status" value="1"/>
</dbReference>
<dbReference type="FunFam" id="3.30.70.270:FF:000001">
    <property type="entry name" value="Diguanylate cyclase domain protein"/>
    <property type="match status" value="1"/>
</dbReference>
<dbReference type="SUPFAM" id="SSF55073">
    <property type="entry name" value="Nucleotide cyclase"/>
    <property type="match status" value="1"/>
</dbReference>
<dbReference type="Gene3D" id="3.30.70.270">
    <property type="match status" value="1"/>
</dbReference>
<feature type="domain" description="GGDEF" evidence="4">
    <location>
        <begin position="251"/>
        <end position="383"/>
    </location>
</feature>
<comment type="catalytic activity">
    <reaction evidence="2">
        <text>2 GTP = 3',3'-c-di-GMP + 2 diphosphate</text>
        <dbReference type="Rhea" id="RHEA:24898"/>
        <dbReference type="ChEBI" id="CHEBI:33019"/>
        <dbReference type="ChEBI" id="CHEBI:37565"/>
        <dbReference type="ChEBI" id="CHEBI:58805"/>
        <dbReference type="EC" id="2.7.7.65"/>
    </reaction>
</comment>